<organism evidence="1 2">
    <name type="scientific">Vagococcus silagei</name>
    <dbReference type="NCBI Taxonomy" id="2508885"/>
    <lineage>
        <taxon>Bacteria</taxon>
        <taxon>Bacillati</taxon>
        <taxon>Bacillota</taxon>
        <taxon>Bacilli</taxon>
        <taxon>Lactobacillales</taxon>
        <taxon>Enterococcaceae</taxon>
        <taxon>Vagococcus</taxon>
    </lineage>
</organism>
<keyword evidence="2" id="KW-1185">Reference proteome</keyword>
<dbReference type="Pfam" id="PF04525">
    <property type="entry name" value="LOR"/>
    <property type="match status" value="1"/>
</dbReference>
<evidence type="ECO:0000313" key="1">
    <source>
        <dbReference type="EMBL" id="THB60613.1"/>
    </source>
</evidence>
<sequence length="169" mass="19656">MVTYYIQKQLLSANVRTTIKDNAGKPEFLLVGRWGLKGDSLSVYDMAGEALATVKPNNFAFSSQFDFFVHHQKVGTMNRLFPILKDIYYIRWLKWLVVGDSLEGVYEVYHIHQKKMSITTIGNLYKIEIMDQEDIPLCLCLASVLDYWANHYVSKKTIDERKNLNFEFS</sequence>
<evidence type="ECO:0000313" key="2">
    <source>
        <dbReference type="Proteomes" id="UP000310506"/>
    </source>
</evidence>
<proteinExistence type="predicted"/>
<dbReference type="InterPro" id="IPR025659">
    <property type="entry name" value="Tubby-like_C"/>
</dbReference>
<dbReference type="SUPFAM" id="SSF54518">
    <property type="entry name" value="Tubby C-terminal domain-like"/>
    <property type="match status" value="1"/>
</dbReference>
<accession>A0A4S3B4R8</accession>
<dbReference type="InterPro" id="IPR007612">
    <property type="entry name" value="LOR"/>
</dbReference>
<dbReference type="Proteomes" id="UP000310506">
    <property type="component" value="Unassembled WGS sequence"/>
</dbReference>
<gene>
    <name evidence="1" type="ORF">ESZ54_09360</name>
</gene>
<dbReference type="AlphaFoldDB" id="A0A4S3B4R8"/>
<comment type="caution">
    <text evidence="1">The sequence shown here is derived from an EMBL/GenBank/DDBJ whole genome shotgun (WGS) entry which is preliminary data.</text>
</comment>
<evidence type="ECO:0008006" key="3">
    <source>
        <dbReference type="Google" id="ProtNLM"/>
    </source>
</evidence>
<dbReference type="EMBL" id="SDGV01000020">
    <property type="protein sequence ID" value="THB60613.1"/>
    <property type="molecule type" value="Genomic_DNA"/>
</dbReference>
<reference evidence="1 2" key="1">
    <citation type="submission" date="2019-01" db="EMBL/GenBank/DDBJ databases">
        <title>Vagococcus silagei sp. nov. isolated from brewer's grain.</title>
        <authorList>
            <person name="Guu J.-R."/>
        </authorList>
    </citation>
    <scope>NUCLEOTIDE SEQUENCE [LARGE SCALE GENOMIC DNA]</scope>
    <source>
        <strain evidence="1 2">2B-2</strain>
    </source>
</reference>
<protein>
    <recommendedName>
        <fullName evidence="3">Tubby C 2 family protein</fullName>
    </recommendedName>
</protein>
<name>A0A4S3B4R8_9ENTE</name>